<dbReference type="Proteomes" id="UP000660729">
    <property type="component" value="Unassembled WGS sequence"/>
</dbReference>
<evidence type="ECO:0000256" key="1">
    <source>
        <dbReference type="SAM" id="Coils"/>
    </source>
</evidence>
<protein>
    <submittedName>
        <fullName evidence="3">Uncharacterized protein</fullName>
    </submittedName>
</protein>
<reference evidence="3" key="1">
    <citation type="submission" date="2020-04" db="EMBL/GenBank/DDBJ databases">
        <title>Draft genome resource of the tomato pathogen Pseudocercospora fuligena.</title>
        <authorList>
            <person name="Zaccaron A."/>
        </authorList>
    </citation>
    <scope>NUCLEOTIDE SEQUENCE</scope>
    <source>
        <strain evidence="3">PF001</strain>
    </source>
</reference>
<dbReference type="EMBL" id="JABCIY010000011">
    <property type="protein sequence ID" value="KAF7197564.1"/>
    <property type="molecule type" value="Genomic_DNA"/>
</dbReference>
<evidence type="ECO:0000313" key="4">
    <source>
        <dbReference type="Proteomes" id="UP000660729"/>
    </source>
</evidence>
<accession>A0A8H6VR71</accession>
<gene>
    <name evidence="3" type="ORF">HII31_01067</name>
</gene>
<sequence>MPTSITLADRKGGDLEIDSEAVLQIVGPDVYDKLTQLAKPKSNKEDRKDRPTTVPALAQCLKETTEGAQVQVDNIRAALQNVQTKVHDLEQERSQAQARSAASDEKLLAQDKANADHVRATAAMIAQIRADTNQAINTLTAEVSKLTHENHHLKQQLAELRQPRENEHAQTQEQPDSLRQTVTGLTTRIEDAENLADNGSTEEPTVSAQHQIAADVQRLSDQQWLDIRQSALDDLMEELRSGRHNHLIRRSTANTREVPSEHAGNANHRS</sequence>
<comment type="caution">
    <text evidence="3">The sequence shown here is derived from an EMBL/GenBank/DDBJ whole genome shotgun (WGS) entry which is preliminary data.</text>
</comment>
<feature type="coiled-coil region" evidence="1">
    <location>
        <begin position="72"/>
        <end position="156"/>
    </location>
</feature>
<organism evidence="3 4">
    <name type="scientific">Pseudocercospora fuligena</name>
    <dbReference type="NCBI Taxonomy" id="685502"/>
    <lineage>
        <taxon>Eukaryota</taxon>
        <taxon>Fungi</taxon>
        <taxon>Dikarya</taxon>
        <taxon>Ascomycota</taxon>
        <taxon>Pezizomycotina</taxon>
        <taxon>Dothideomycetes</taxon>
        <taxon>Dothideomycetidae</taxon>
        <taxon>Mycosphaerellales</taxon>
        <taxon>Mycosphaerellaceae</taxon>
        <taxon>Pseudocercospora</taxon>
    </lineage>
</organism>
<feature type="region of interest" description="Disordered" evidence="2">
    <location>
        <begin position="244"/>
        <end position="270"/>
    </location>
</feature>
<dbReference type="Gene3D" id="1.10.287.1490">
    <property type="match status" value="1"/>
</dbReference>
<evidence type="ECO:0000313" key="3">
    <source>
        <dbReference type="EMBL" id="KAF7197564.1"/>
    </source>
</evidence>
<evidence type="ECO:0000256" key="2">
    <source>
        <dbReference type="SAM" id="MobiDB-lite"/>
    </source>
</evidence>
<keyword evidence="1" id="KW-0175">Coiled coil</keyword>
<proteinExistence type="predicted"/>
<name>A0A8H6VR71_9PEZI</name>
<keyword evidence="4" id="KW-1185">Reference proteome</keyword>
<dbReference type="AlphaFoldDB" id="A0A8H6VR71"/>